<keyword evidence="1" id="KW-0378">Hydrolase</keyword>
<proteinExistence type="predicted"/>
<dbReference type="STRING" id="1144275.COCOR_06682"/>
<gene>
    <name evidence="2" type="ordered locus">COCOR_06682</name>
</gene>
<organism evidence="2 3">
    <name type="scientific">Corallococcus coralloides (strain ATCC 25202 / DSM 2259 / NBRC 100086 / M2)</name>
    <name type="common">Myxococcus coralloides</name>
    <dbReference type="NCBI Taxonomy" id="1144275"/>
    <lineage>
        <taxon>Bacteria</taxon>
        <taxon>Pseudomonadati</taxon>
        <taxon>Myxococcota</taxon>
        <taxon>Myxococcia</taxon>
        <taxon>Myxococcales</taxon>
        <taxon>Cystobacterineae</taxon>
        <taxon>Myxococcaceae</taxon>
        <taxon>Corallococcus</taxon>
    </lineage>
</organism>
<dbReference type="PANTHER" id="PTHR31377:SF0">
    <property type="entry name" value="AGMATINE DEIMINASE-RELATED"/>
    <property type="match status" value="1"/>
</dbReference>
<dbReference type="EMBL" id="CP003389">
    <property type="protein sequence ID" value="AFE07060.1"/>
    <property type="molecule type" value="Genomic_DNA"/>
</dbReference>
<dbReference type="SUPFAM" id="SSF55909">
    <property type="entry name" value="Pentein"/>
    <property type="match status" value="1"/>
</dbReference>
<dbReference type="Gene3D" id="3.75.10.10">
    <property type="entry name" value="L-arginine/glycine Amidinotransferase, Chain A"/>
    <property type="match status" value="1"/>
</dbReference>
<name>H8MXR4_CORCM</name>
<evidence type="ECO:0000256" key="1">
    <source>
        <dbReference type="ARBA" id="ARBA00022801"/>
    </source>
</evidence>
<keyword evidence="3" id="KW-1185">Reference proteome</keyword>
<reference evidence="3" key="2">
    <citation type="submission" date="2012-03" db="EMBL/GenBank/DDBJ databases">
        <title>Genome sequence of the fruiting myxobacterium Corallococcus coralloides DSM 2259.</title>
        <authorList>
            <person name="Huntley S."/>
            <person name="Zhang Y."/>
            <person name="Treuner-Lange A."/>
            <person name="Sensen C.W."/>
            <person name="Sogaard-Andersen L."/>
        </authorList>
    </citation>
    <scope>NUCLEOTIDE SEQUENCE [LARGE SCALE GENOMIC DNA]</scope>
    <source>
        <strain evidence="3">ATCC 25202 / DSM 2259 / NBRC 100086 / M2</strain>
    </source>
</reference>
<dbReference type="GO" id="GO:0047632">
    <property type="term" value="F:agmatine deiminase activity"/>
    <property type="evidence" value="ECO:0007669"/>
    <property type="project" value="TreeGrafter"/>
</dbReference>
<sequence length="425" mass="46732">MFFAAWSIGCGQVVEEASPQGPSNRYAQQQALRASQEATTPSRSYQWECIPQRYGFTPSPDGVRFPAESESDGGLLLAFRGPGCGPPEQTALALTAAGHLPVHVLAAASLHPTVRDCLTQAGATEEQQRGIDLVDVEVEDVWVRDFGPDIVAGPQGERRFVDMVYFPMAVRQCSTLEVDHLDRVPDDLARRWSVPVDRPALVLSGGNLLTDGAGRCFRARDATNRQNCFAGWCYSEAETDAVIGRSHGCDVVTLESMQGNVIDHIDMWMTVLSPKTVLVGRYDVRDDALNAAILDRNARRLADLGYDVVRIPMPTPYCQDDGSTCMGTPERVRECDGTNTRVWATYLNSIRLGDVLAVPVYRWVPPSQAWRHHGQEREALATYQWALDREFGAGAVKVVPIPSDTLIPCQGSLHCITKTFPKSSQ</sequence>
<protein>
    <submittedName>
        <fullName evidence="2">Agmatine deiminase</fullName>
    </submittedName>
</protein>
<dbReference type="GO" id="GO:0004668">
    <property type="term" value="F:protein-arginine deiminase activity"/>
    <property type="evidence" value="ECO:0007669"/>
    <property type="project" value="InterPro"/>
</dbReference>
<evidence type="ECO:0000313" key="3">
    <source>
        <dbReference type="Proteomes" id="UP000007587"/>
    </source>
</evidence>
<dbReference type="eggNOG" id="COG2957">
    <property type="taxonomic scope" value="Bacteria"/>
</dbReference>
<dbReference type="HOGENOM" id="CLU_697857_0_0_7"/>
<reference evidence="2 3" key="1">
    <citation type="journal article" date="2012" name="J. Bacteriol.">
        <title>Complete Genome Sequence of the Fruiting Myxobacterium Corallococcus coralloides DSM 2259.</title>
        <authorList>
            <person name="Huntley S."/>
            <person name="Zhang Y."/>
            <person name="Treuner-Lange A."/>
            <person name="Kneip S."/>
            <person name="Sensen C.W."/>
            <person name="Sogaard-Andersen L."/>
        </authorList>
    </citation>
    <scope>NUCLEOTIDE SEQUENCE [LARGE SCALE GENOMIC DNA]</scope>
    <source>
        <strain evidence="3">ATCC 25202 / DSM 2259 / NBRC 100086 / M2</strain>
    </source>
</reference>
<dbReference type="AlphaFoldDB" id="H8MXR4"/>
<dbReference type="Proteomes" id="UP000007587">
    <property type="component" value="Chromosome"/>
</dbReference>
<evidence type="ECO:0000313" key="2">
    <source>
        <dbReference type="EMBL" id="AFE07060.1"/>
    </source>
</evidence>
<dbReference type="InParanoid" id="H8MXR4"/>
<dbReference type="GO" id="GO:0009446">
    <property type="term" value="P:putrescine biosynthetic process"/>
    <property type="evidence" value="ECO:0007669"/>
    <property type="project" value="InterPro"/>
</dbReference>
<dbReference type="InterPro" id="IPR007466">
    <property type="entry name" value="Peptidyl-Arg-deiminase_porph"/>
</dbReference>
<accession>H8MXR4</accession>
<dbReference type="PANTHER" id="PTHR31377">
    <property type="entry name" value="AGMATINE DEIMINASE-RELATED"/>
    <property type="match status" value="1"/>
</dbReference>
<dbReference type="Pfam" id="PF04371">
    <property type="entry name" value="PAD_porph"/>
    <property type="match status" value="1"/>
</dbReference>
<dbReference type="KEGG" id="ccx:COCOR_06682"/>